<dbReference type="EMBL" id="CP036268">
    <property type="protein sequence ID" value="QDT39766.1"/>
    <property type="molecule type" value="Genomic_DNA"/>
</dbReference>
<dbReference type="InterPro" id="IPR010998">
    <property type="entry name" value="Integrase_recombinase_N"/>
</dbReference>
<reference evidence="6 7" key="1">
    <citation type="submission" date="2019-02" db="EMBL/GenBank/DDBJ databases">
        <title>Deep-cultivation of Planctomycetes and their phenomic and genomic characterization uncovers novel biology.</title>
        <authorList>
            <person name="Wiegand S."/>
            <person name="Jogler M."/>
            <person name="Boedeker C."/>
            <person name="Pinto D."/>
            <person name="Vollmers J."/>
            <person name="Rivas-Marin E."/>
            <person name="Kohn T."/>
            <person name="Peeters S.H."/>
            <person name="Heuer A."/>
            <person name="Rast P."/>
            <person name="Oberbeckmann S."/>
            <person name="Bunk B."/>
            <person name="Jeske O."/>
            <person name="Meyerdierks A."/>
            <person name="Storesund J.E."/>
            <person name="Kallscheuer N."/>
            <person name="Luecker S."/>
            <person name="Lage O.M."/>
            <person name="Pohl T."/>
            <person name="Merkel B.J."/>
            <person name="Hornburger P."/>
            <person name="Mueller R.-W."/>
            <person name="Bruemmer F."/>
            <person name="Labrenz M."/>
            <person name="Spormann A.M."/>
            <person name="Op den Camp H."/>
            <person name="Overmann J."/>
            <person name="Amann R."/>
            <person name="Jetten M.S.M."/>
            <person name="Mascher T."/>
            <person name="Medema M.H."/>
            <person name="Devos D.P."/>
            <person name="Kaster A.-K."/>
            <person name="Ovreas L."/>
            <person name="Rohde M."/>
            <person name="Galperin M.Y."/>
            <person name="Jogler C."/>
        </authorList>
    </citation>
    <scope>NUCLEOTIDE SEQUENCE [LARGE SCALE GENOMIC DNA]</scope>
    <source>
        <strain evidence="6 7">Pan189</strain>
    </source>
</reference>
<dbReference type="OrthoDB" id="246806at2"/>
<sequence>MNDKPAKPSVDFPLYPHRNGQWAKKIRGKTKFFGVWANPADALAKYLDEKDDLQAGREVRRGEGTTIADLADEWLDDQRARVQSKELALRTWGDYRRTAQTVVDILGPDTPADSIKPSDFQRVRERLTKGRGVHALRREITHVRMMFTWGFESELLPVQVRFGPSFKQPGKRAMKRHRNEQEKKLIAAEHIRQLLPVADVKMRAMILLGINCGFGNTDVATLPRRALLYVDGHAFLDFPRPKTGEERRCPLWPETELMLRLAMTVRVVPKDPADAGLVFLTRTGARYVRVKETEVEDGDSKITNIDIVAQTFKKLLKGREFDRRGLNFYVLRHTFETIAGDSADQVATDFMMGHSDQSMAATYREKIFEHRLLKVAEHVRHWLLPNVSPA</sequence>
<dbReference type="InterPro" id="IPR013762">
    <property type="entry name" value="Integrase-like_cat_sf"/>
</dbReference>
<evidence type="ECO:0000256" key="3">
    <source>
        <dbReference type="ARBA" id="ARBA00023172"/>
    </source>
</evidence>
<proteinExistence type="predicted"/>
<evidence type="ECO:0000313" key="7">
    <source>
        <dbReference type="Proteomes" id="UP000317318"/>
    </source>
</evidence>
<gene>
    <name evidence="6" type="ORF">Pan189_41760</name>
</gene>
<evidence type="ECO:0000256" key="1">
    <source>
        <dbReference type="ARBA" id="ARBA00022908"/>
    </source>
</evidence>
<protein>
    <recommendedName>
        <fullName evidence="5">Core-binding (CB) domain-containing protein</fullName>
    </recommendedName>
</protein>
<keyword evidence="3" id="KW-0233">DNA recombination</keyword>
<evidence type="ECO:0000313" key="6">
    <source>
        <dbReference type="EMBL" id="QDT39766.1"/>
    </source>
</evidence>
<feature type="domain" description="Core-binding (CB)" evidence="5">
    <location>
        <begin position="65"/>
        <end position="151"/>
    </location>
</feature>
<dbReference type="GO" id="GO:0006310">
    <property type="term" value="P:DNA recombination"/>
    <property type="evidence" value="ECO:0007669"/>
    <property type="project" value="UniProtKB-KW"/>
</dbReference>
<dbReference type="PROSITE" id="PS51900">
    <property type="entry name" value="CB"/>
    <property type="match status" value="1"/>
</dbReference>
<dbReference type="InterPro" id="IPR044068">
    <property type="entry name" value="CB"/>
</dbReference>
<dbReference type="InterPro" id="IPR011010">
    <property type="entry name" value="DNA_brk_join_enz"/>
</dbReference>
<keyword evidence="1" id="KW-0229">DNA integration</keyword>
<keyword evidence="7" id="KW-1185">Reference proteome</keyword>
<name>A0A517R798_9PLAN</name>
<evidence type="ECO:0000259" key="5">
    <source>
        <dbReference type="PROSITE" id="PS51900"/>
    </source>
</evidence>
<accession>A0A517R798</accession>
<dbReference type="KEGG" id="svp:Pan189_41760"/>
<dbReference type="Proteomes" id="UP000317318">
    <property type="component" value="Chromosome"/>
</dbReference>
<evidence type="ECO:0000256" key="4">
    <source>
        <dbReference type="PROSITE-ProRule" id="PRU01248"/>
    </source>
</evidence>
<dbReference type="Gene3D" id="1.10.150.130">
    <property type="match status" value="1"/>
</dbReference>
<dbReference type="Gene3D" id="1.10.443.10">
    <property type="entry name" value="Intergrase catalytic core"/>
    <property type="match status" value="1"/>
</dbReference>
<dbReference type="GO" id="GO:0003677">
    <property type="term" value="F:DNA binding"/>
    <property type="evidence" value="ECO:0007669"/>
    <property type="project" value="UniProtKB-UniRule"/>
</dbReference>
<dbReference type="AlphaFoldDB" id="A0A517R798"/>
<dbReference type="GO" id="GO:0015074">
    <property type="term" value="P:DNA integration"/>
    <property type="evidence" value="ECO:0007669"/>
    <property type="project" value="UniProtKB-KW"/>
</dbReference>
<dbReference type="SUPFAM" id="SSF56349">
    <property type="entry name" value="DNA breaking-rejoining enzymes"/>
    <property type="match status" value="1"/>
</dbReference>
<keyword evidence="2 4" id="KW-0238">DNA-binding</keyword>
<organism evidence="6 7">
    <name type="scientific">Stratiformator vulcanicus</name>
    <dbReference type="NCBI Taxonomy" id="2527980"/>
    <lineage>
        <taxon>Bacteria</taxon>
        <taxon>Pseudomonadati</taxon>
        <taxon>Planctomycetota</taxon>
        <taxon>Planctomycetia</taxon>
        <taxon>Planctomycetales</taxon>
        <taxon>Planctomycetaceae</taxon>
        <taxon>Stratiformator</taxon>
    </lineage>
</organism>
<evidence type="ECO:0000256" key="2">
    <source>
        <dbReference type="ARBA" id="ARBA00023125"/>
    </source>
</evidence>